<feature type="transmembrane region" description="Helical" evidence="1">
    <location>
        <begin position="95"/>
        <end position="114"/>
    </location>
</feature>
<gene>
    <name evidence="2" type="ORF">CRM22_005538</name>
</gene>
<reference evidence="2 3" key="1">
    <citation type="journal article" date="2019" name="BMC Genomics">
        <title>New insights from Opisthorchis felineus genome: update on genomics of the epidemiologically important liver flukes.</title>
        <authorList>
            <person name="Ershov N.I."/>
            <person name="Mordvinov V.A."/>
            <person name="Prokhortchouk E.B."/>
            <person name="Pakharukova M.Y."/>
            <person name="Gunbin K.V."/>
            <person name="Ustyantsev K."/>
            <person name="Genaev M.A."/>
            <person name="Blinov A.G."/>
            <person name="Mazur A."/>
            <person name="Boulygina E."/>
            <person name="Tsygankova S."/>
            <person name="Khrameeva E."/>
            <person name="Chekanov N."/>
            <person name="Fan G."/>
            <person name="Xiao A."/>
            <person name="Zhang H."/>
            <person name="Xu X."/>
            <person name="Yang H."/>
            <person name="Solovyev V."/>
            <person name="Lee S.M."/>
            <person name="Liu X."/>
            <person name="Afonnikov D.A."/>
            <person name="Skryabin K.G."/>
        </authorList>
    </citation>
    <scope>NUCLEOTIDE SEQUENCE [LARGE SCALE GENOMIC DNA]</scope>
    <source>
        <strain evidence="2">AK-0245</strain>
        <tissue evidence="2">Whole organism</tissue>
    </source>
</reference>
<evidence type="ECO:0000313" key="3">
    <source>
        <dbReference type="Proteomes" id="UP000308267"/>
    </source>
</evidence>
<evidence type="ECO:0000256" key="1">
    <source>
        <dbReference type="SAM" id="Phobius"/>
    </source>
</evidence>
<dbReference type="AlphaFoldDB" id="A0A4S2LWL2"/>
<accession>A0A4S2LWL2</accession>
<comment type="caution">
    <text evidence="2">The sequence shown here is derived from an EMBL/GenBank/DDBJ whole genome shotgun (WGS) entry which is preliminary data.</text>
</comment>
<name>A0A4S2LWL2_OPIFE</name>
<evidence type="ECO:0000313" key="2">
    <source>
        <dbReference type="EMBL" id="TGZ66089.1"/>
    </source>
</evidence>
<organism evidence="2 3">
    <name type="scientific">Opisthorchis felineus</name>
    <dbReference type="NCBI Taxonomy" id="147828"/>
    <lineage>
        <taxon>Eukaryota</taxon>
        <taxon>Metazoa</taxon>
        <taxon>Spiralia</taxon>
        <taxon>Lophotrochozoa</taxon>
        <taxon>Platyhelminthes</taxon>
        <taxon>Trematoda</taxon>
        <taxon>Digenea</taxon>
        <taxon>Opisthorchiida</taxon>
        <taxon>Opisthorchiata</taxon>
        <taxon>Opisthorchiidae</taxon>
        <taxon>Opisthorchis</taxon>
    </lineage>
</organism>
<sequence>MLRSMTQPSVYKKSNRVPSLHSQLIQPFPKLLSILLMFPILSTAPVKPHHSFRTNLYRTYSLTCVFPYEPTPVNIALMYIFISEVLLLSESVVQYSSFVNVLLTVSFIWSVLPLNSDLLLPSL</sequence>
<keyword evidence="1" id="KW-0812">Transmembrane</keyword>
<keyword evidence="1" id="KW-0472">Membrane</keyword>
<dbReference type="Proteomes" id="UP000308267">
    <property type="component" value="Unassembled WGS sequence"/>
</dbReference>
<proteinExistence type="predicted"/>
<protein>
    <submittedName>
        <fullName evidence="2">Uncharacterized protein</fullName>
    </submittedName>
</protein>
<dbReference type="EMBL" id="SJOL01006467">
    <property type="protein sequence ID" value="TGZ66089.1"/>
    <property type="molecule type" value="Genomic_DNA"/>
</dbReference>
<keyword evidence="1" id="KW-1133">Transmembrane helix</keyword>
<keyword evidence="3" id="KW-1185">Reference proteome</keyword>